<name>A0A6I2U9V1_9FIRM</name>
<keyword evidence="2" id="KW-1185">Reference proteome</keyword>
<evidence type="ECO:0000313" key="1">
    <source>
        <dbReference type="EMBL" id="MSU08263.1"/>
    </source>
</evidence>
<dbReference type="AlphaFoldDB" id="A0A6I2U9V1"/>
<reference evidence="1 2" key="1">
    <citation type="submission" date="2019-08" db="EMBL/GenBank/DDBJ databases">
        <title>In-depth cultivation of the pig gut microbiome towards novel bacterial diversity and tailored functional studies.</title>
        <authorList>
            <person name="Wylensek D."/>
            <person name="Hitch T.C.A."/>
            <person name="Clavel T."/>
        </authorList>
    </citation>
    <scope>NUCLEOTIDE SEQUENCE [LARGE SCALE GENOMIC DNA]</scope>
    <source>
        <strain evidence="1 2">WCA-693-APC-5D-A</strain>
    </source>
</reference>
<comment type="caution">
    <text evidence="1">The sequence shown here is derived from an EMBL/GenBank/DDBJ whole genome shotgun (WGS) entry which is preliminary data.</text>
</comment>
<evidence type="ECO:0000313" key="2">
    <source>
        <dbReference type="Proteomes" id="UP000433181"/>
    </source>
</evidence>
<dbReference type="RefSeq" id="WP_405758582.1">
    <property type="nucleotide sequence ID" value="NZ_JBGVIR010000117.1"/>
</dbReference>
<dbReference type="Proteomes" id="UP000433181">
    <property type="component" value="Unassembled WGS sequence"/>
</dbReference>
<organism evidence="1 2">
    <name type="scientific">Anaerovibrio slackiae</name>
    <dbReference type="NCBI Taxonomy" id="2652309"/>
    <lineage>
        <taxon>Bacteria</taxon>
        <taxon>Bacillati</taxon>
        <taxon>Bacillota</taxon>
        <taxon>Negativicutes</taxon>
        <taxon>Selenomonadales</taxon>
        <taxon>Selenomonadaceae</taxon>
        <taxon>Anaerovibrio</taxon>
    </lineage>
</organism>
<sequence length="84" mass="9204">MTMVESFMSIAGACALASDESFMSFIEEDDRVISCSDIEEGDCFITVECNNVAALEDFTNELKQKYNILTVGHNIMLKPVTGVA</sequence>
<dbReference type="EMBL" id="VUNR01000006">
    <property type="protein sequence ID" value="MSU08263.1"/>
    <property type="molecule type" value="Genomic_DNA"/>
</dbReference>
<gene>
    <name evidence="1" type="ORF">FYJ84_04575</name>
</gene>
<protein>
    <submittedName>
        <fullName evidence="1">Uncharacterized protein</fullName>
    </submittedName>
</protein>
<proteinExistence type="predicted"/>
<accession>A0A6I2U9V1</accession>